<feature type="transmembrane region" description="Helical" evidence="1">
    <location>
        <begin position="12"/>
        <end position="32"/>
    </location>
</feature>
<feature type="transmembrane region" description="Helical" evidence="1">
    <location>
        <begin position="186"/>
        <end position="210"/>
    </location>
</feature>
<feature type="transmembrane region" description="Helical" evidence="1">
    <location>
        <begin position="44"/>
        <end position="67"/>
    </location>
</feature>
<keyword evidence="1" id="KW-0812">Transmembrane</keyword>
<keyword evidence="1" id="KW-0472">Membrane</keyword>
<gene>
    <name evidence="3" type="ORF">GCM10008905_06320</name>
</gene>
<protein>
    <submittedName>
        <fullName evidence="3">PH domain-containing protein</fullName>
    </submittedName>
</protein>
<evidence type="ECO:0000259" key="2">
    <source>
        <dbReference type="Pfam" id="PF10882"/>
    </source>
</evidence>
<dbReference type="InterPro" id="IPR027783">
    <property type="entry name" value="Bacterial_PH-related"/>
</dbReference>
<feature type="domain" description="Bacterial Pleckstrin homology" evidence="2">
    <location>
        <begin position="64"/>
        <end position="161"/>
    </location>
</feature>
<feature type="transmembrane region" description="Helical" evidence="1">
    <location>
        <begin position="241"/>
        <end position="260"/>
    </location>
</feature>
<reference evidence="4" key="1">
    <citation type="journal article" date="2019" name="Int. J. Syst. Evol. Microbiol.">
        <title>The Global Catalogue of Microorganisms (GCM) 10K type strain sequencing project: providing services to taxonomists for standard genome sequencing and annotation.</title>
        <authorList>
            <consortium name="The Broad Institute Genomics Platform"/>
            <consortium name="The Broad Institute Genome Sequencing Center for Infectious Disease"/>
            <person name="Wu L."/>
            <person name="Ma J."/>
        </authorList>
    </citation>
    <scope>NUCLEOTIDE SEQUENCE [LARGE SCALE GENOMIC DNA]</scope>
    <source>
        <strain evidence="4">JCM 1405</strain>
    </source>
</reference>
<dbReference type="Proteomes" id="UP001500339">
    <property type="component" value="Unassembled WGS sequence"/>
</dbReference>
<dbReference type="RefSeq" id="WP_343766534.1">
    <property type="nucleotide sequence ID" value="NZ_BAAACF010000001.1"/>
</dbReference>
<dbReference type="EMBL" id="BAAACF010000001">
    <property type="protein sequence ID" value="GAA0718964.1"/>
    <property type="molecule type" value="Genomic_DNA"/>
</dbReference>
<evidence type="ECO:0000313" key="4">
    <source>
        <dbReference type="Proteomes" id="UP001500339"/>
    </source>
</evidence>
<comment type="caution">
    <text evidence="3">The sequence shown here is derived from an EMBL/GenBank/DDBJ whole genome shotgun (WGS) entry which is preliminary data.</text>
</comment>
<evidence type="ECO:0000256" key="1">
    <source>
        <dbReference type="SAM" id="Phobius"/>
    </source>
</evidence>
<keyword evidence="1" id="KW-1133">Transmembrane helix</keyword>
<proteinExistence type="predicted"/>
<dbReference type="Pfam" id="PF10882">
    <property type="entry name" value="bPH_5"/>
    <property type="match status" value="1"/>
</dbReference>
<evidence type="ECO:0000313" key="3">
    <source>
        <dbReference type="EMBL" id="GAA0718964.1"/>
    </source>
</evidence>
<sequence length="294" mass="33774">MKKYNQIKGKGLPYILGEALLYNLFIIILIFLVNSYELSNLLNVSLIVVNIYELHYIFLYTTLHYVIEGDKIYIRGIWGFKNDVIKISCIEGYRRGSGDIKGVKLYGYGKNNFALGKSIIDDVGTTKMYVTSSKDIIYLKVGDICYAVSPENCNDFEEELIKQGVKSMAWELSFKKNINLYKDKKFLLPLIIVTIIISILILNPFILYLYGKLPAEMPLSFDSGFNAVKIGTGKQFAFKQMAYGVLNMALLFCMYYASYFYAKYDKKSAYKFIYVSLVASVLFLFIQFKILITF</sequence>
<name>A0ABP3TVX2_9CLOT</name>
<accession>A0ABP3TVX2</accession>
<feature type="transmembrane region" description="Helical" evidence="1">
    <location>
        <begin position="272"/>
        <end position="292"/>
    </location>
</feature>
<organism evidence="3 4">
    <name type="scientific">Clostridium malenominatum</name>
    <dbReference type="NCBI Taxonomy" id="1539"/>
    <lineage>
        <taxon>Bacteria</taxon>
        <taxon>Bacillati</taxon>
        <taxon>Bacillota</taxon>
        <taxon>Clostridia</taxon>
        <taxon>Eubacteriales</taxon>
        <taxon>Clostridiaceae</taxon>
        <taxon>Clostridium</taxon>
    </lineage>
</organism>
<keyword evidence="4" id="KW-1185">Reference proteome</keyword>